<reference evidence="2" key="1">
    <citation type="submission" date="2016-10" db="EMBL/GenBank/DDBJ databases">
        <authorList>
            <person name="Varghese N."/>
            <person name="Submissions S."/>
        </authorList>
    </citation>
    <scope>NUCLEOTIDE SEQUENCE [LARGE SCALE GENOMIC DNA]</scope>
    <source>
        <strain evidence="2">DSM 44654</strain>
    </source>
</reference>
<evidence type="ECO:0000313" key="1">
    <source>
        <dbReference type="EMBL" id="SEF33082.1"/>
    </source>
</evidence>
<evidence type="ECO:0000313" key="2">
    <source>
        <dbReference type="Proteomes" id="UP000198878"/>
    </source>
</evidence>
<dbReference type="RefSeq" id="WP_208608342.1">
    <property type="nucleotide sequence ID" value="NZ_FNUJ01000006.1"/>
</dbReference>
<dbReference type="STRING" id="218821.SAMN05421837_106591"/>
<gene>
    <name evidence="1" type="ORF">SAMN05421837_106591</name>
</gene>
<accession>A0A1H5R3W8</accession>
<keyword evidence="2" id="KW-1185">Reference proteome</keyword>
<dbReference type="EMBL" id="FNUJ01000006">
    <property type="protein sequence ID" value="SEF33082.1"/>
    <property type="molecule type" value="Genomic_DNA"/>
</dbReference>
<proteinExistence type="predicted"/>
<dbReference type="AlphaFoldDB" id="A0A1H5R3W8"/>
<dbReference type="Proteomes" id="UP000198878">
    <property type="component" value="Unassembled WGS sequence"/>
</dbReference>
<protein>
    <recommendedName>
        <fullName evidence="3">Glycosyl transferase family 2</fullName>
    </recommendedName>
</protein>
<evidence type="ECO:0008006" key="3">
    <source>
        <dbReference type="Google" id="ProtNLM"/>
    </source>
</evidence>
<organism evidence="1 2">
    <name type="scientific">Amycolatopsis pretoriensis</name>
    <dbReference type="NCBI Taxonomy" id="218821"/>
    <lineage>
        <taxon>Bacteria</taxon>
        <taxon>Bacillati</taxon>
        <taxon>Actinomycetota</taxon>
        <taxon>Actinomycetes</taxon>
        <taxon>Pseudonocardiales</taxon>
        <taxon>Pseudonocardiaceae</taxon>
        <taxon>Amycolatopsis</taxon>
    </lineage>
</organism>
<sequence>MNARQHRSHQDLLDHFVSADAPRETLDAIIVPNGRPAAYLKEAIGAAKLLDAHLVLLCSMRANAGSAALAAKRAGVRVTAIDIDLLPDGAVPDFATDEILRRSRFHRPVDTSLKRNLGLVLANLAGWKRILFLDDDILLPDPSDLEAAGGLLTKFPVVGLANAGMPDNSVVCHALREVGVPQDVFIGGGALAVGEPAFSSFFPNIYNEDWFFLLDGLRLRPSAVTGTAWQYDYDPYNDPRRARGEELGDTLAEGVFGLLDNGLGLAHADERYWAAFLPERRRIISTTIERVLASGIEPAQRARMVAALKASIGRSHLITPELCVRYLRAWQDDCVRWRKHIRDLRRDHRGGPGIDGALATLESIAGSRRSVPA</sequence>
<name>A0A1H5R3W8_9PSEU</name>